<proteinExistence type="predicted"/>
<sequence length="145" mass="15757">MPSASTSSQFCCCSTRVNQTPIAVPLNTRCQLRIPRIVLNADDESYRDFEEGPPPSDLLEIDVSNLPTNIQTIEQSLKIDEVGTDRRISIGSLSPAIISNTVSRRAIAPPQLIFAVLAMTCAFVTGLITTIGALFARPTNSRTHK</sequence>
<evidence type="ECO:0000313" key="2">
    <source>
        <dbReference type="EMBL" id="CAB3408547.1"/>
    </source>
</evidence>
<keyword evidence="1" id="KW-1133">Transmembrane helix</keyword>
<keyword evidence="1" id="KW-0812">Transmembrane</keyword>
<protein>
    <submittedName>
        <fullName evidence="2">Uncharacterized protein</fullName>
    </submittedName>
</protein>
<name>A0A8S1F3R0_9PELO</name>
<feature type="transmembrane region" description="Helical" evidence="1">
    <location>
        <begin position="112"/>
        <end position="136"/>
    </location>
</feature>
<reference evidence="2 3" key="1">
    <citation type="submission" date="2020-04" db="EMBL/GenBank/DDBJ databases">
        <authorList>
            <person name="Laetsch R D."/>
            <person name="Stevens L."/>
            <person name="Kumar S."/>
            <person name="Blaxter L. M."/>
        </authorList>
    </citation>
    <scope>NUCLEOTIDE SEQUENCE [LARGE SCALE GENOMIC DNA]</scope>
</reference>
<comment type="caution">
    <text evidence="2">The sequence shown here is derived from an EMBL/GenBank/DDBJ whole genome shotgun (WGS) entry which is preliminary data.</text>
</comment>
<dbReference type="AlphaFoldDB" id="A0A8S1F3R0"/>
<keyword evidence="3" id="KW-1185">Reference proteome</keyword>
<evidence type="ECO:0000313" key="3">
    <source>
        <dbReference type="Proteomes" id="UP000494206"/>
    </source>
</evidence>
<dbReference type="EMBL" id="CADEPM010000007">
    <property type="protein sequence ID" value="CAB3408547.1"/>
    <property type="molecule type" value="Genomic_DNA"/>
</dbReference>
<dbReference type="Proteomes" id="UP000494206">
    <property type="component" value="Unassembled WGS sequence"/>
</dbReference>
<keyword evidence="1" id="KW-0472">Membrane</keyword>
<evidence type="ECO:0000256" key="1">
    <source>
        <dbReference type="SAM" id="Phobius"/>
    </source>
</evidence>
<organism evidence="2 3">
    <name type="scientific">Caenorhabditis bovis</name>
    <dbReference type="NCBI Taxonomy" id="2654633"/>
    <lineage>
        <taxon>Eukaryota</taxon>
        <taxon>Metazoa</taxon>
        <taxon>Ecdysozoa</taxon>
        <taxon>Nematoda</taxon>
        <taxon>Chromadorea</taxon>
        <taxon>Rhabditida</taxon>
        <taxon>Rhabditina</taxon>
        <taxon>Rhabditomorpha</taxon>
        <taxon>Rhabditoidea</taxon>
        <taxon>Rhabditidae</taxon>
        <taxon>Peloderinae</taxon>
        <taxon>Caenorhabditis</taxon>
    </lineage>
</organism>
<gene>
    <name evidence="2" type="ORF">CBOVIS_LOCUS10316</name>
</gene>
<accession>A0A8S1F3R0</accession>